<accession>A0A9N9NVB1</accession>
<evidence type="ECO:0000313" key="2">
    <source>
        <dbReference type="EMBL" id="CAG8764050.1"/>
    </source>
</evidence>
<dbReference type="Proteomes" id="UP000789570">
    <property type="component" value="Unassembled WGS sequence"/>
</dbReference>
<organism evidence="2 3">
    <name type="scientific">Funneliformis caledonium</name>
    <dbReference type="NCBI Taxonomy" id="1117310"/>
    <lineage>
        <taxon>Eukaryota</taxon>
        <taxon>Fungi</taxon>
        <taxon>Fungi incertae sedis</taxon>
        <taxon>Mucoromycota</taxon>
        <taxon>Glomeromycotina</taxon>
        <taxon>Glomeromycetes</taxon>
        <taxon>Glomerales</taxon>
        <taxon>Glomeraceae</taxon>
        <taxon>Funneliformis</taxon>
    </lineage>
</organism>
<dbReference type="AlphaFoldDB" id="A0A9N9NVB1"/>
<keyword evidence="1" id="KW-0472">Membrane</keyword>
<keyword evidence="1" id="KW-1133">Transmembrane helix</keyword>
<dbReference type="OrthoDB" id="10601833at2759"/>
<keyword evidence="1" id="KW-0812">Transmembrane</keyword>
<name>A0A9N9NVB1_9GLOM</name>
<feature type="non-terminal residue" evidence="2">
    <location>
        <position position="1"/>
    </location>
</feature>
<feature type="transmembrane region" description="Helical" evidence="1">
    <location>
        <begin position="19"/>
        <end position="37"/>
    </location>
</feature>
<dbReference type="EMBL" id="CAJVPQ010024073">
    <property type="protein sequence ID" value="CAG8764050.1"/>
    <property type="molecule type" value="Genomic_DNA"/>
</dbReference>
<keyword evidence="3" id="KW-1185">Reference proteome</keyword>
<comment type="caution">
    <text evidence="2">The sequence shown here is derived from an EMBL/GenBank/DDBJ whole genome shotgun (WGS) entry which is preliminary data.</text>
</comment>
<evidence type="ECO:0000313" key="3">
    <source>
        <dbReference type="Proteomes" id="UP000789570"/>
    </source>
</evidence>
<sequence>WEIPESQEWVKIKTHTTTLGIYLLPFLWSTCPLWSAVGSMESSSSPKIGLK</sequence>
<gene>
    <name evidence="2" type="ORF">FCALED_LOCUS17107</name>
</gene>
<evidence type="ECO:0000256" key="1">
    <source>
        <dbReference type="SAM" id="Phobius"/>
    </source>
</evidence>
<proteinExistence type="predicted"/>
<reference evidence="2" key="1">
    <citation type="submission" date="2021-06" db="EMBL/GenBank/DDBJ databases">
        <authorList>
            <person name="Kallberg Y."/>
            <person name="Tangrot J."/>
            <person name="Rosling A."/>
        </authorList>
    </citation>
    <scope>NUCLEOTIDE SEQUENCE</scope>
    <source>
        <strain evidence="2">UK204</strain>
    </source>
</reference>
<protein>
    <submittedName>
        <fullName evidence="2">7966_t:CDS:1</fullName>
    </submittedName>
</protein>